<dbReference type="EMBL" id="FRAU01000004">
    <property type="protein sequence ID" value="SHK55962.1"/>
    <property type="molecule type" value="Genomic_DNA"/>
</dbReference>
<evidence type="ECO:0000259" key="1">
    <source>
        <dbReference type="Pfam" id="PF08448"/>
    </source>
</evidence>
<dbReference type="InterPro" id="IPR013656">
    <property type="entry name" value="PAS_4"/>
</dbReference>
<reference evidence="3" key="1">
    <citation type="submission" date="2016-11" db="EMBL/GenBank/DDBJ databases">
        <authorList>
            <person name="Varghese N."/>
            <person name="Submissions S."/>
        </authorList>
    </citation>
    <scope>NUCLEOTIDE SEQUENCE [LARGE SCALE GENOMIC DNA]</scope>
    <source>
        <strain evidence="3">DSM 22212</strain>
    </source>
</reference>
<dbReference type="CDD" id="cd00130">
    <property type="entry name" value="PAS"/>
    <property type="match status" value="1"/>
</dbReference>
<gene>
    <name evidence="2" type="ORF">SAMN04488087_1383</name>
</gene>
<dbReference type="Pfam" id="PF08448">
    <property type="entry name" value="PAS_4"/>
    <property type="match status" value="1"/>
</dbReference>
<feature type="domain" description="PAS fold-4" evidence="1">
    <location>
        <begin position="14"/>
        <end position="92"/>
    </location>
</feature>
<dbReference type="OrthoDB" id="23692at2"/>
<proteinExistence type="predicted"/>
<accession>A0A1M6TG17</accession>
<name>A0A1M6TG17_9BACT</name>
<dbReference type="NCBIfam" id="TIGR00229">
    <property type="entry name" value="sensory_box"/>
    <property type="match status" value="1"/>
</dbReference>
<dbReference type="Proteomes" id="UP000185812">
    <property type="component" value="Unassembled WGS sequence"/>
</dbReference>
<dbReference type="InterPro" id="IPR035965">
    <property type="entry name" value="PAS-like_dom_sf"/>
</dbReference>
<evidence type="ECO:0000313" key="2">
    <source>
        <dbReference type="EMBL" id="SHK55962.1"/>
    </source>
</evidence>
<keyword evidence="3" id="KW-1185">Reference proteome</keyword>
<organism evidence="2 3">
    <name type="scientific">Rhodothermus profundi</name>
    <dbReference type="NCBI Taxonomy" id="633813"/>
    <lineage>
        <taxon>Bacteria</taxon>
        <taxon>Pseudomonadati</taxon>
        <taxon>Rhodothermota</taxon>
        <taxon>Rhodothermia</taxon>
        <taxon>Rhodothermales</taxon>
        <taxon>Rhodothermaceae</taxon>
        <taxon>Rhodothermus</taxon>
    </lineage>
</organism>
<dbReference type="AlphaFoldDB" id="A0A1M6TG17"/>
<dbReference type="InterPro" id="IPR000014">
    <property type="entry name" value="PAS"/>
</dbReference>
<evidence type="ECO:0000313" key="3">
    <source>
        <dbReference type="Proteomes" id="UP000185812"/>
    </source>
</evidence>
<protein>
    <submittedName>
        <fullName evidence="2">PAS domain S-box-containing protein</fullName>
    </submittedName>
</protein>
<dbReference type="Gene3D" id="3.30.450.20">
    <property type="entry name" value="PAS domain"/>
    <property type="match status" value="1"/>
</dbReference>
<dbReference type="SUPFAM" id="SSF55785">
    <property type="entry name" value="PYP-like sensor domain (PAS domain)"/>
    <property type="match status" value="1"/>
</dbReference>
<sequence>MRPLSALCSEPVSLVVDREGVIRSVSPGHMGWLRAGRHRLLGHPWWELIHPNDRQQVVQRVRSMQRGQEKPEGWRVRVRSGSGTWRWIQMTAKRQPGGFIRLSLNQMNVAG</sequence>
<dbReference type="STRING" id="633813.SAMN04488087_1383"/>
<dbReference type="RefSeq" id="WP_072715246.1">
    <property type="nucleotide sequence ID" value="NZ_FRAU01000004.1"/>
</dbReference>